<dbReference type="EMBL" id="PYNF01000004">
    <property type="protein sequence ID" value="PSU99940.1"/>
    <property type="molecule type" value="Genomic_DNA"/>
</dbReference>
<evidence type="ECO:0000313" key="12">
    <source>
        <dbReference type="EMBL" id="PSU99940.1"/>
    </source>
</evidence>
<feature type="transmembrane region" description="Helical" evidence="10">
    <location>
        <begin position="7"/>
        <end position="25"/>
    </location>
</feature>
<dbReference type="Pfam" id="PF12792">
    <property type="entry name" value="CSS-motif"/>
    <property type="match status" value="1"/>
</dbReference>
<dbReference type="PANTHER" id="PTHR33121">
    <property type="entry name" value="CYCLIC DI-GMP PHOSPHODIESTERASE PDEF"/>
    <property type="match status" value="1"/>
</dbReference>
<keyword evidence="7 10" id="KW-1133">Transmembrane helix</keyword>
<comment type="subcellular location">
    <subcellularLocation>
        <location evidence="1">Cell membrane</location>
        <topology evidence="1">Multi-pass membrane protein</topology>
    </subcellularLocation>
</comment>
<reference evidence="12 13" key="1">
    <citation type="submission" date="2018-01" db="EMBL/GenBank/DDBJ databases">
        <title>Whole genome sequencing of Histamine producing bacteria.</title>
        <authorList>
            <person name="Butler K."/>
        </authorList>
    </citation>
    <scope>NUCLEOTIDE SEQUENCE [LARGE SCALE GENOMIC DNA]</scope>
    <source>
        <strain evidence="12 13">FS-7.2</strain>
    </source>
</reference>
<evidence type="ECO:0000256" key="5">
    <source>
        <dbReference type="ARBA" id="ARBA00022692"/>
    </source>
</evidence>
<keyword evidence="4" id="KW-0973">c-di-GMP</keyword>
<organism evidence="12 13">
    <name type="scientific">Photobacterium kishitanii</name>
    <dbReference type="NCBI Taxonomy" id="318456"/>
    <lineage>
        <taxon>Bacteria</taxon>
        <taxon>Pseudomonadati</taxon>
        <taxon>Pseudomonadota</taxon>
        <taxon>Gammaproteobacteria</taxon>
        <taxon>Vibrionales</taxon>
        <taxon>Vibrionaceae</taxon>
        <taxon>Photobacterium</taxon>
    </lineage>
</organism>
<evidence type="ECO:0000256" key="8">
    <source>
        <dbReference type="ARBA" id="ARBA00023136"/>
    </source>
</evidence>
<keyword evidence="5 10" id="KW-0812">Transmembrane</keyword>
<name>A0A2T3KKA4_9GAMM</name>
<dbReference type="Pfam" id="PF00563">
    <property type="entry name" value="EAL"/>
    <property type="match status" value="1"/>
</dbReference>
<dbReference type="SUPFAM" id="SSF141868">
    <property type="entry name" value="EAL domain-like"/>
    <property type="match status" value="1"/>
</dbReference>
<evidence type="ECO:0000313" key="13">
    <source>
        <dbReference type="Proteomes" id="UP000241426"/>
    </source>
</evidence>
<evidence type="ECO:0000256" key="9">
    <source>
        <dbReference type="ARBA" id="ARBA00034290"/>
    </source>
</evidence>
<comment type="catalytic activity">
    <reaction evidence="9">
        <text>3',3'-c-di-GMP + H2O = 5'-phosphoguanylyl(3'-&gt;5')guanosine + H(+)</text>
        <dbReference type="Rhea" id="RHEA:24902"/>
        <dbReference type="ChEBI" id="CHEBI:15377"/>
        <dbReference type="ChEBI" id="CHEBI:15378"/>
        <dbReference type="ChEBI" id="CHEBI:58754"/>
        <dbReference type="ChEBI" id="CHEBI:58805"/>
        <dbReference type="EC" id="3.1.4.52"/>
    </reaction>
</comment>
<keyword evidence="6" id="KW-0378">Hydrolase</keyword>
<dbReference type="PANTHER" id="PTHR33121:SF80">
    <property type="entry name" value="CYCLIC DI-GMP PHOSPHODIESTERASE PDEL"/>
    <property type="match status" value="1"/>
</dbReference>
<keyword evidence="3" id="KW-1003">Cell membrane</keyword>
<protein>
    <recommendedName>
        <fullName evidence="2">cyclic-guanylate-specific phosphodiesterase</fullName>
        <ecNumber evidence="2">3.1.4.52</ecNumber>
    </recommendedName>
</protein>
<evidence type="ECO:0000259" key="11">
    <source>
        <dbReference type="PROSITE" id="PS50883"/>
    </source>
</evidence>
<dbReference type="InterPro" id="IPR024744">
    <property type="entry name" value="CSS-motif_dom"/>
</dbReference>
<evidence type="ECO:0000256" key="7">
    <source>
        <dbReference type="ARBA" id="ARBA00022989"/>
    </source>
</evidence>
<evidence type="ECO:0000256" key="2">
    <source>
        <dbReference type="ARBA" id="ARBA00012282"/>
    </source>
</evidence>
<dbReference type="InterPro" id="IPR035919">
    <property type="entry name" value="EAL_sf"/>
</dbReference>
<proteinExistence type="predicted"/>
<dbReference type="InterPro" id="IPR050706">
    <property type="entry name" value="Cyclic-di-GMP_PDE-like"/>
</dbReference>
<feature type="transmembrane region" description="Helical" evidence="10">
    <location>
        <begin position="229"/>
        <end position="248"/>
    </location>
</feature>
<comment type="caution">
    <text evidence="12">The sequence shown here is derived from an EMBL/GenBank/DDBJ whole genome shotgun (WGS) entry which is preliminary data.</text>
</comment>
<accession>A0A2T3KKA4</accession>
<dbReference type="EC" id="3.1.4.52" evidence="2"/>
<dbReference type="SMART" id="SM00052">
    <property type="entry name" value="EAL"/>
    <property type="match status" value="1"/>
</dbReference>
<evidence type="ECO:0000256" key="4">
    <source>
        <dbReference type="ARBA" id="ARBA00022636"/>
    </source>
</evidence>
<dbReference type="AlphaFoldDB" id="A0A2T3KKA4"/>
<sequence>MKGKIKNILIIFLTFLPCVVILELFHTGFVFSLDRQAKHHAIEVVKEIDSILDYGEESNKQALNLISNDHSCSKVYAEIRTIVARIPYVRTTNLAHDDKVYCTSLWGPRELHYDSMKYISGKLRLMPGSEVEVKYPLIVVRTKIGKNVALSGIDGRYIKQLFSKQKSNPFVISLAIGDAWLTDNNKFTYNNPNKSFLAVQQAKSKTYPFTVYSGFNSSSSWLAFWQGELFYILVILLAQILFSIFCWWQLNRPRPLYLELERAIRKKEFVPYAQPIVDAITKETIGIEILMRWKHPFQGIVRPDLFIPQAEDSGLIIPMTDLLLKETAKQLREYKHDLPTPFHVGVNISPQHCKSSILLDECKVFIDEVSNHNVILVLELTERGALEVSEFTRGLFYDLKMLGCKIAIDDFGTGHSSLVNLQEINLDYLKIDRVFVKNIGVDCTSEHLIESTVELAKRLSLRIIAEGVETEEQAEYLKKQGIENLQGFLFEKPIPLEEFLQNYNQNINVIDRD</sequence>
<dbReference type="InterPro" id="IPR001633">
    <property type="entry name" value="EAL_dom"/>
</dbReference>
<dbReference type="CDD" id="cd01948">
    <property type="entry name" value="EAL"/>
    <property type="match status" value="1"/>
</dbReference>
<dbReference type="GO" id="GO:0005886">
    <property type="term" value="C:plasma membrane"/>
    <property type="evidence" value="ECO:0007669"/>
    <property type="project" value="UniProtKB-SubCell"/>
</dbReference>
<dbReference type="Proteomes" id="UP000241426">
    <property type="component" value="Unassembled WGS sequence"/>
</dbReference>
<evidence type="ECO:0000256" key="6">
    <source>
        <dbReference type="ARBA" id="ARBA00022801"/>
    </source>
</evidence>
<feature type="domain" description="EAL" evidence="11">
    <location>
        <begin position="253"/>
        <end position="507"/>
    </location>
</feature>
<keyword evidence="8 10" id="KW-0472">Membrane</keyword>
<dbReference type="GO" id="GO:0071111">
    <property type="term" value="F:cyclic-guanylate-specific phosphodiesterase activity"/>
    <property type="evidence" value="ECO:0007669"/>
    <property type="project" value="UniProtKB-EC"/>
</dbReference>
<gene>
    <name evidence="12" type="ORF">C9J27_06745</name>
</gene>
<evidence type="ECO:0000256" key="10">
    <source>
        <dbReference type="SAM" id="Phobius"/>
    </source>
</evidence>
<dbReference type="RefSeq" id="WP_107286841.1">
    <property type="nucleotide sequence ID" value="NZ_PYNF01000004.1"/>
</dbReference>
<dbReference type="Gene3D" id="3.20.20.450">
    <property type="entry name" value="EAL domain"/>
    <property type="match status" value="1"/>
</dbReference>
<evidence type="ECO:0000256" key="3">
    <source>
        <dbReference type="ARBA" id="ARBA00022475"/>
    </source>
</evidence>
<evidence type="ECO:0000256" key="1">
    <source>
        <dbReference type="ARBA" id="ARBA00004651"/>
    </source>
</evidence>
<dbReference type="PROSITE" id="PS50883">
    <property type="entry name" value="EAL"/>
    <property type="match status" value="1"/>
</dbReference>